<keyword evidence="2" id="KW-0472">Membrane</keyword>
<evidence type="ECO:0000256" key="1">
    <source>
        <dbReference type="SAM" id="MobiDB-lite"/>
    </source>
</evidence>
<dbReference type="OrthoDB" id="5388283at2759"/>
<dbReference type="InterPro" id="IPR003609">
    <property type="entry name" value="Pan_app"/>
</dbReference>
<sequence length="1029" mass="110078">MLDIFRKERNNDTQDAKKVGCYRSRLQVNSFIVARKNNGLDQNFGNSFAELGVQLAGGILINSRYLATTLVMRSSFALLLTALGSFDVALAGPCKPHGTTIDSSATVTAVAPTTSETKGPLVIRNVIGNGNFAVRDPTNPSNIPNYTIEGDAKIVEDKGYTADNSKERGCVELQASNQPPSRKRAIGNIVSISQQLDSLDTKKKYTVRFFYAVITASSINVCTLTASIAGHVFYTSTILSLGAAMDWNTVLEQTDVPNSEGAFSVAVNCPVGGVAAIYVDSIFMSNQVTPETINDVAIDFGNDGSAVTTSSALAVSTTSKESSSSASTDGPSTETEPLTESHITSDSAHPTSGFFTESDANTISASTKSDTETQSAAETETAFETSSRFEPSTASQPATEGPSTASEPVTGSPSTLHEPSTASGPATQDPSTESGSHPPTLTLNPTTAAEHVTTASDLSTASSLPTGSRVCPVGAAPPGYCTPVEPRVTQTVSLPGIQQESENERPTAPRACWAFGRAKSGTWGRTLSSNPRQNSIEDCALLCKQEGSACKAFAWDGARQEASCRLLSDSLGVAGIDINSQNSLMWNDLDCFECQGCDVKNPADVETTTAAPSTTSLPDITTSAAPVASMLCPHCHLQSSPSSALVCEKIGNLGSVDLQPYANNVFDKATMQTTSEQCATICFILKDCKASAYDSARKRCIFTNTAISTSEFQEAQDQDSSAYILPWSSKGCWSCSNDCPVKDETTSQAPSSTEHTVEPATITPTRTQPPTTFISSYAPTTTESSMPQCTLALSDGCTFDQNNYDYNQCSKSGTLRNTFTLRDDEYPWQMNINSYQNCVAMCNQMPSRCKASAWDQNSQQCVFSTSSIFTSAFTQGNDDGSLNWSEQSCFLCFCHDQDRDEYSASLRTALPTATCAPSITSEDAVCQLRPVDNGAVVCQHTGYFPWSWDDAPSKFPNQDSEERCAALCNSNPDCMSSGWSEEYGKCALSGFQLTGIAWQQFGNTMLSWSEKGCWDCSDCIKSQKWRIIN</sequence>
<feature type="compositionally biased region" description="Polar residues" evidence="1">
    <location>
        <begin position="328"/>
        <end position="368"/>
    </location>
</feature>
<reference evidence="4 5" key="1">
    <citation type="submission" date="2018-02" db="EMBL/GenBank/DDBJ databases">
        <title>Fusarium culmorum secondary metabolites in fungal-bacterial-plant interactions.</title>
        <authorList>
            <person name="Schmidt R."/>
        </authorList>
    </citation>
    <scope>NUCLEOTIDE SEQUENCE [LARGE SCALE GENOMIC DNA]</scope>
    <source>
        <strain evidence="4 5">PV</strain>
    </source>
</reference>
<feature type="domain" description="Apple" evidence="3">
    <location>
        <begin position="809"/>
        <end position="889"/>
    </location>
</feature>
<feature type="compositionally biased region" description="Low complexity" evidence="1">
    <location>
        <begin position="372"/>
        <end position="390"/>
    </location>
</feature>
<dbReference type="AlphaFoldDB" id="A0A2T4GQ39"/>
<feature type="domain" description="Apple" evidence="3">
    <location>
        <begin position="512"/>
        <end position="591"/>
    </location>
</feature>
<dbReference type="SUPFAM" id="SSF57414">
    <property type="entry name" value="Hairpin loop containing domain-like"/>
    <property type="match status" value="1"/>
</dbReference>
<evidence type="ECO:0000259" key="3">
    <source>
        <dbReference type="PROSITE" id="PS50948"/>
    </source>
</evidence>
<feature type="compositionally biased region" description="Polar residues" evidence="1">
    <location>
        <begin position="392"/>
        <end position="437"/>
    </location>
</feature>
<feature type="region of interest" description="Disordered" evidence="1">
    <location>
        <begin position="316"/>
        <end position="444"/>
    </location>
</feature>
<dbReference type="PROSITE" id="PS50948">
    <property type="entry name" value="PAN"/>
    <property type="match status" value="2"/>
</dbReference>
<comment type="caution">
    <text evidence="4">The sequence shown here is derived from an EMBL/GenBank/DDBJ whole genome shotgun (WGS) entry which is preliminary data.</text>
</comment>
<dbReference type="Proteomes" id="UP000241587">
    <property type="component" value="Unassembled WGS sequence"/>
</dbReference>
<evidence type="ECO:0000256" key="2">
    <source>
        <dbReference type="SAM" id="Phobius"/>
    </source>
</evidence>
<name>A0A2T4GQ39_FUSCU</name>
<protein>
    <recommendedName>
        <fullName evidence="3">Apple domain-containing protein</fullName>
    </recommendedName>
</protein>
<evidence type="ECO:0000313" key="4">
    <source>
        <dbReference type="EMBL" id="PTD05686.1"/>
    </source>
</evidence>
<dbReference type="EMBL" id="PVEM01000012">
    <property type="protein sequence ID" value="PTD05686.1"/>
    <property type="molecule type" value="Genomic_DNA"/>
</dbReference>
<keyword evidence="2" id="KW-1133">Transmembrane helix</keyword>
<accession>A0A2T4GQ39</accession>
<keyword evidence="5" id="KW-1185">Reference proteome</keyword>
<feature type="compositionally biased region" description="Low complexity" evidence="1">
    <location>
        <begin position="759"/>
        <end position="772"/>
    </location>
</feature>
<feature type="region of interest" description="Disordered" evidence="1">
    <location>
        <begin position="745"/>
        <end position="772"/>
    </location>
</feature>
<evidence type="ECO:0000313" key="5">
    <source>
        <dbReference type="Proteomes" id="UP000241587"/>
    </source>
</evidence>
<dbReference type="OMA" id="EQCATIC"/>
<proteinExistence type="predicted"/>
<feature type="transmembrane region" description="Helical" evidence="2">
    <location>
        <begin position="209"/>
        <end position="234"/>
    </location>
</feature>
<dbReference type="Pfam" id="PF00024">
    <property type="entry name" value="PAN_1"/>
    <property type="match status" value="2"/>
</dbReference>
<feature type="compositionally biased region" description="Low complexity" evidence="1">
    <location>
        <begin position="316"/>
        <end position="327"/>
    </location>
</feature>
<gene>
    <name evidence="4" type="ORF">FCULG_00000161</name>
</gene>
<organism evidence="4 5">
    <name type="scientific">Fusarium culmorum</name>
    <dbReference type="NCBI Taxonomy" id="5516"/>
    <lineage>
        <taxon>Eukaryota</taxon>
        <taxon>Fungi</taxon>
        <taxon>Dikarya</taxon>
        <taxon>Ascomycota</taxon>
        <taxon>Pezizomycotina</taxon>
        <taxon>Sordariomycetes</taxon>
        <taxon>Hypocreomycetidae</taxon>
        <taxon>Hypocreales</taxon>
        <taxon>Nectriaceae</taxon>
        <taxon>Fusarium</taxon>
    </lineage>
</organism>
<keyword evidence="2" id="KW-0812">Transmembrane</keyword>